<sequence>MEVDIFQFTWLFVEQIPCLLVGRAVNAIFTFFVFNQLRDNYLSARGKMRRFQSIKSFWGLAKFISHNTFKETSNGYFVDDKCVVGAEIFVVQGQGIGECLSMVKSTDSFKREWKICSFSNLGEEWFSEEFNVDDYKWKLWLFPKGNGNSEGCDISIFLKSVDAKDFDHHQKVKANCSISLKDQINGGCKKLSYCSWFSTTTPSLGFPGFMPLTQLHDQNKGYIVNDCLVVEVELKVDFKHSVKNIS</sequence>
<name>A0ABQ7UBS2_SOLTU</name>
<gene>
    <name evidence="2" type="ORF">KY290_031725</name>
</gene>
<dbReference type="Pfam" id="PF22486">
    <property type="entry name" value="MATH_2"/>
    <property type="match status" value="2"/>
</dbReference>
<accession>A0ABQ7UBS2</accession>
<keyword evidence="3" id="KW-1185">Reference proteome</keyword>
<dbReference type="Proteomes" id="UP000826656">
    <property type="component" value="Unassembled WGS sequence"/>
</dbReference>
<dbReference type="PROSITE" id="PS50144">
    <property type="entry name" value="MATH"/>
    <property type="match status" value="2"/>
</dbReference>
<evidence type="ECO:0000313" key="3">
    <source>
        <dbReference type="Proteomes" id="UP000826656"/>
    </source>
</evidence>
<dbReference type="PANTHER" id="PTHR46162">
    <property type="entry name" value="TRAF-LIKE FAMILY PROTEIN"/>
    <property type="match status" value="1"/>
</dbReference>
<dbReference type="EMBL" id="JAIVGD010000023">
    <property type="protein sequence ID" value="KAH0743732.1"/>
    <property type="molecule type" value="Genomic_DNA"/>
</dbReference>
<dbReference type="CDD" id="cd00121">
    <property type="entry name" value="MATH"/>
    <property type="match status" value="2"/>
</dbReference>
<proteinExistence type="predicted"/>
<feature type="domain" description="MATH" evidence="1">
    <location>
        <begin position="108"/>
        <end position="234"/>
    </location>
</feature>
<dbReference type="InterPro" id="IPR008974">
    <property type="entry name" value="TRAF-like"/>
</dbReference>
<reference evidence="2 3" key="1">
    <citation type="journal article" date="2021" name="bioRxiv">
        <title>Chromosome-scale and haplotype-resolved genome assembly of a tetraploid potato cultivar.</title>
        <authorList>
            <person name="Sun H."/>
            <person name="Jiao W.-B."/>
            <person name="Krause K."/>
            <person name="Campoy J.A."/>
            <person name="Goel M."/>
            <person name="Folz-Donahue K."/>
            <person name="Kukat C."/>
            <person name="Huettel B."/>
            <person name="Schneeberger K."/>
        </authorList>
    </citation>
    <scope>NUCLEOTIDE SEQUENCE [LARGE SCALE GENOMIC DNA]</scope>
    <source>
        <strain evidence="2">SolTubOtavaFocal</strain>
        <tissue evidence="2">Leaves</tissue>
    </source>
</reference>
<protein>
    <recommendedName>
        <fullName evidence="1">MATH domain-containing protein</fullName>
    </recommendedName>
</protein>
<dbReference type="Gene3D" id="2.60.210.10">
    <property type="entry name" value="Apoptosis, Tumor Necrosis Factor Receptor Associated Protein 2, Chain A"/>
    <property type="match status" value="2"/>
</dbReference>
<dbReference type="SUPFAM" id="SSF49599">
    <property type="entry name" value="TRAF domain-like"/>
    <property type="match status" value="2"/>
</dbReference>
<dbReference type="InterPro" id="IPR002083">
    <property type="entry name" value="MATH/TRAF_dom"/>
</dbReference>
<organism evidence="2 3">
    <name type="scientific">Solanum tuberosum</name>
    <name type="common">Potato</name>
    <dbReference type="NCBI Taxonomy" id="4113"/>
    <lineage>
        <taxon>Eukaryota</taxon>
        <taxon>Viridiplantae</taxon>
        <taxon>Streptophyta</taxon>
        <taxon>Embryophyta</taxon>
        <taxon>Tracheophyta</taxon>
        <taxon>Spermatophyta</taxon>
        <taxon>Magnoliopsida</taxon>
        <taxon>eudicotyledons</taxon>
        <taxon>Gunneridae</taxon>
        <taxon>Pentapetalae</taxon>
        <taxon>asterids</taxon>
        <taxon>lamiids</taxon>
        <taxon>Solanales</taxon>
        <taxon>Solanaceae</taxon>
        <taxon>Solanoideae</taxon>
        <taxon>Solaneae</taxon>
        <taxon>Solanum</taxon>
    </lineage>
</organism>
<evidence type="ECO:0000259" key="1">
    <source>
        <dbReference type="PROSITE" id="PS50144"/>
    </source>
</evidence>
<feature type="domain" description="MATH" evidence="1">
    <location>
        <begin position="1"/>
        <end position="88"/>
    </location>
</feature>
<evidence type="ECO:0000313" key="2">
    <source>
        <dbReference type="EMBL" id="KAH0743732.1"/>
    </source>
</evidence>
<comment type="caution">
    <text evidence="2">The sequence shown here is derived from an EMBL/GenBank/DDBJ whole genome shotgun (WGS) entry which is preliminary data.</text>
</comment>
<dbReference type="PANTHER" id="PTHR46162:SF57">
    <property type="entry name" value="MEPRIN AND TRAF HOMOLOGY DOMAIN-CONTAINING PROTEIN _ MATH DOMAIN-CONTAINING PROTEIN"/>
    <property type="match status" value="1"/>
</dbReference>